<evidence type="ECO:0000313" key="1">
    <source>
        <dbReference type="EMBL" id="QYJ67225.1"/>
    </source>
</evidence>
<proteinExistence type="predicted"/>
<dbReference type="EMBL" id="CP080429">
    <property type="protein sequence ID" value="QYJ67225.1"/>
    <property type="molecule type" value="Genomic_DNA"/>
</dbReference>
<name>A0ABX8V8R8_9FLAO</name>
<evidence type="ECO:0000313" key="2">
    <source>
        <dbReference type="Proteomes" id="UP000825381"/>
    </source>
</evidence>
<dbReference type="PROSITE" id="PS51257">
    <property type="entry name" value="PROKAR_LIPOPROTEIN"/>
    <property type="match status" value="1"/>
</dbReference>
<organism evidence="1 2">
    <name type="scientific">Flavobacterium litorale</name>
    <dbReference type="NCBI Taxonomy" id="2856519"/>
    <lineage>
        <taxon>Bacteria</taxon>
        <taxon>Pseudomonadati</taxon>
        <taxon>Bacteroidota</taxon>
        <taxon>Flavobacteriia</taxon>
        <taxon>Flavobacteriales</taxon>
        <taxon>Flavobacteriaceae</taxon>
        <taxon>Flavobacterium</taxon>
    </lineage>
</organism>
<keyword evidence="2" id="KW-1185">Reference proteome</keyword>
<protein>
    <submittedName>
        <fullName evidence="1">Uncharacterized protein</fullName>
    </submittedName>
</protein>
<dbReference type="RefSeq" id="WP_220639572.1">
    <property type="nucleotide sequence ID" value="NZ_CP080429.1"/>
</dbReference>
<dbReference type="Proteomes" id="UP000825381">
    <property type="component" value="Chromosome"/>
</dbReference>
<gene>
    <name evidence="1" type="ORF">K1I41_06515</name>
</gene>
<sequence>MLKRIWMPFIALVFVGCSSDLNESETNTNQSISLKSNGQMTIDDFAYNHCIISKAIVAVWEDEANAGRFINEVALQEIGNAKSEIEFENILVNNSVDRRNAIKIVQLAKDQITNFNNFLISNPDFKNKDRTSQENAIVEAIDNTLTLNPGNIFLFGDTNGPNIHPCDRDKRNGLKDCFDDAAKELGAGLVSSILGGGGIVALGSAIYATVEGEICKKRVIRDWHNCLDDAGIAIH</sequence>
<accession>A0ABX8V8R8</accession>
<reference evidence="1 2" key="1">
    <citation type="submission" date="2021-07" db="EMBL/GenBank/DDBJ databases">
        <title>Flavobacterium WSW3-B6 sp.nov, isolated from seaweed.</title>
        <authorList>
            <person name="Muhammad N."/>
            <person name="Ho H."/>
            <person name="Lee Y.-J."/>
            <person name="Nguyen T."/>
            <person name="Ho J."/>
            <person name="Kim S.-G."/>
        </authorList>
    </citation>
    <scope>NUCLEOTIDE SEQUENCE [LARGE SCALE GENOMIC DNA]</scope>
    <source>
        <strain evidence="1 2">WSW3-B6</strain>
    </source>
</reference>